<dbReference type="InterPro" id="IPR050482">
    <property type="entry name" value="Sensor_HK_TwoCompSys"/>
</dbReference>
<feature type="compositionally biased region" description="Basic and acidic residues" evidence="9">
    <location>
        <begin position="536"/>
        <end position="564"/>
    </location>
</feature>
<evidence type="ECO:0000256" key="7">
    <source>
        <dbReference type="ARBA" id="ARBA00022840"/>
    </source>
</evidence>
<evidence type="ECO:0000256" key="4">
    <source>
        <dbReference type="ARBA" id="ARBA00022679"/>
    </source>
</evidence>
<dbReference type="CDD" id="cd16917">
    <property type="entry name" value="HATPase_UhpB-NarQ-NarX-like"/>
    <property type="match status" value="1"/>
</dbReference>
<gene>
    <name evidence="13" type="ORF">ABZ921_20105</name>
</gene>
<keyword evidence="7" id="KW-0067">ATP-binding</keyword>
<evidence type="ECO:0000256" key="2">
    <source>
        <dbReference type="ARBA" id="ARBA00012438"/>
    </source>
</evidence>
<dbReference type="GO" id="GO:0016301">
    <property type="term" value="F:kinase activity"/>
    <property type="evidence" value="ECO:0007669"/>
    <property type="project" value="UniProtKB-KW"/>
</dbReference>
<feature type="transmembrane region" description="Helical" evidence="10">
    <location>
        <begin position="420"/>
        <end position="443"/>
    </location>
</feature>
<dbReference type="Gene3D" id="1.20.5.1930">
    <property type="match status" value="1"/>
</dbReference>
<reference evidence="13 14" key="1">
    <citation type="submission" date="2024-06" db="EMBL/GenBank/DDBJ databases">
        <title>The Natural Products Discovery Center: Release of the First 8490 Sequenced Strains for Exploring Actinobacteria Biosynthetic Diversity.</title>
        <authorList>
            <person name="Kalkreuter E."/>
            <person name="Kautsar S.A."/>
            <person name="Yang D."/>
            <person name="Bader C.D."/>
            <person name="Teijaro C.N."/>
            <person name="Fluegel L."/>
            <person name="Davis C.M."/>
            <person name="Simpson J.R."/>
            <person name="Lauterbach L."/>
            <person name="Steele A.D."/>
            <person name="Gui C."/>
            <person name="Meng S."/>
            <person name="Li G."/>
            <person name="Viehrig K."/>
            <person name="Ye F."/>
            <person name="Su P."/>
            <person name="Kiefer A.F."/>
            <person name="Nichols A."/>
            <person name="Cepeda A.J."/>
            <person name="Yan W."/>
            <person name="Fan B."/>
            <person name="Jiang Y."/>
            <person name="Adhikari A."/>
            <person name="Zheng C.-J."/>
            <person name="Schuster L."/>
            <person name="Cowan T.M."/>
            <person name="Smanski M.J."/>
            <person name="Chevrette M.G."/>
            <person name="De Carvalho L.P.S."/>
            <person name="Shen B."/>
        </authorList>
    </citation>
    <scope>NUCLEOTIDE SEQUENCE [LARGE SCALE GENOMIC DNA]</scope>
    <source>
        <strain evidence="13 14">NPDC046838</strain>
    </source>
</reference>
<keyword evidence="5" id="KW-0547">Nucleotide-binding</keyword>
<evidence type="ECO:0000256" key="8">
    <source>
        <dbReference type="ARBA" id="ARBA00023012"/>
    </source>
</evidence>
<comment type="catalytic activity">
    <reaction evidence="1">
        <text>ATP + protein L-histidine = ADP + protein N-phospho-L-histidine.</text>
        <dbReference type="EC" id="2.7.13.3"/>
    </reaction>
</comment>
<keyword evidence="3" id="KW-0597">Phosphoprotein</keyword>
<keyword evidence="6 13" id="KW-0418">Kinase</keyword>
<protein>
    <recommendedName>
        <fullName evidence="2">histidine kinase</fullName>
        <ecNumber evidence="2">2.7.13.3</ecNumber>
    </recommendedName>
</protein>
<feature type="transmembrane region" description="Helical" evidence="10">
    <location>
        <begin position="97"/>
        <end position="114"/>
    </location>
</feature>
<feature type="domain" description="Histidine kinase/HSP90-like ATPase" evidence="11">
    <location>
        <begin position="293"/>
        <end position="397"/>
    </location>
</feature>
<keyword evidence="4" id="KW-0808">Transferase</keyword>
<dbReference type="Gene3D" id="3.30.565.10">
    <property type="entry name" value="Histidine kinase-like ATPase, C-terminal domain"/>
    <property type="match status" value="1"/>
</dbReference>
<name>A0ABV3BPJ3_9ACTN</name>
<evidence type="ECO:0000256" key="6">
    <source>
        <dbReference type="ARBA" id="ARBA00022777"/>
    </source>
</evidence>
<proteinExistence type="predicted"/>
<evidence type="ECO:0000313" key="14">
    <source>
        <dbReference type="Proteomes" id="UP001551176"/>
    </source>
</evidence>
<evidence type="ECO:0000256" key="10">
    <source>
        <dbReference type="SAM" id="Phobius"/>
    </source>
</evidence>
<evidence type="ECO:0000256" key="9">
    <source>
        <dbReference type="SAM" id="MobiDB-lite"/>
    </source>
</evidence>
<keyword evidence="10" id="KW-0812">Transmembrane</keyword>
<evidence type="ECO:0000256" key="1">
    <source>
        <dbReference type="ARBA" id="ARBA00000085"/>
    </source>
</evidence>
<dbReference type="Proteomes" id="UP001551176">
    <property type="component" value="Unassembled WGS sequence"/>
</dbReference>
<dbReference type="InterPro" id="IPR036890">
    <property type="entry name" value="HATPase_C_sf"/>
</dbReference>
<evidence type="ECO:0000256" key="5">
    <source>
        <dbReference type="ARBA" id="ARBA00022741"/>
    </source>
</evidence>
<dbReference type="PANTHER" id="PTHR24421">
    <property type="entry name" value="NITRATE/NITRITE SENSOR PROTEIN NARX-RELATED"/>
    <property type="match status" value="1"/>
</dbReference>
<keyword evidence="14" id="KW-1185">Reference proteome</keyword>
<evidence type="ECO:0000259" key="12">
    <source>
        <dbReference type="Pfam" id="PF07730"/>
    </source>
</evidence>
<feature type="region of interest" description="Disordered" evidence="9">
    <location>
        <begin position="526"/>
        <end position="564"/>
    </location>
</feature>
<dbReference type="RefSeq" id="WP_359350742.1">
    <property type="nucleotide sequence ID" value="NZ_JBEYXV010000009.1"/>
</dbReference>
<keyword evidence="10" id="KW-1133">Transmembrane helix</keyword>
<dbReference type="EMBL" id="JBEYXV010000009">
    <property type="protein sequence ID" value="MEU6822938.1"/>
    <property type="molecule type" value="Genomic_DNA"/>
</dbReference>
<comment type="caution">
    <text evidence="13">The sequence shown here is derived from an EMBL/GenBank/DDBJ whole genome shotgun (WGS) entry which is preliminary data.</text>
</comment>
<accession>A0ABV3BPJ3</accession>
<feature type="transmembrane region" description="Helical" evidence="10">
    <location>
        <begin position="56"/>
        <end position="85"/>
    </location>
</feature>
<keyword evidence="10" id="KW-0472">Membrane</keyword>
<evidence type="ECO:0000313" key="13">
    <source>
        <dbReference type="EMBL" id="MEU6822938.1"/>
    </source>
</evidence>
<dbReference type="Pfam" id="PF02518">
    <property type="entry name" value="HATPase_c"/>
    <property type="match status" value="1"/>
</dbReference>
<sequence>MGKRKEGALLWAALAVPVVAVDRLGLNEPLSAAQQLTGLAVLAVAVTVCRARPLPAFLLAAALGLATAPSLFTLAYGPAFAVFALLLGRRADRARTALLGFGGIAVAGTVKIAVRDVDPTVEWAVLMATLVFGAVFPWLAGRYWRQGRELAAAGWARADQLEREQRIVADRARLRERARIAQDMHDSLGHELSLIAVRAGALQVAPDLPEPHREAAADLRAAASQATDRLHAIIGLLREEGDERAPLAPAGESVAALVARATESGLRITYADEGTRPEPQGDPARRELTDGTVHRVVQEALTNAAKHAPGAHVTVTVARDGSATAVTVTNGRSEGRTEGRIDGCTDGCTDAEGAGPVAPPRGGSGLRTLRARVTDLGGTLEAGPHGHGFRVTARLPHRGLAPLPPAPAGARLAHARRRTALAFGAAVTTGVLLVGGTFAWYAYTRTHSVLAPADYARLRVGEPRAEVERVLPDRTVADPPLERAPTEPPPGADCAYYRASGELFTAVAHFRLCFDGGEKGRLVDKAVIPTASEADDERHDDRHDEQHDARHGEQHNEQKTERAR</sequence>
<dbReference type="PANTHER" id="PTHR24421:SF10">
    <property type="entry name" value="NITRATE_NITRITE SENSOR PROTEIN NARQ"/>
    <property type="match status" value="1"/>
</dbReference>
<feature type="domain" description="Signal transduction histidine kinase subgroup 3 dimerisation and phosphoacceptor" evidence="12">
    <location>
        <begin position="176"/>
        <end position="240"/>
    </location>
</feature>
<keyword evidence="8" id="KW-0902">Two-component regulatory system</keyword>
<dbReference type="EC" id="2.7.13.3" evidence="2"/>
<dbReference type="InterPro" id="IPR011712">
    <property type="entry name" value="Sig_transdc_His_kin_sub3_dim/P"/>
</dbReference>
<feature type="transmembrane region" description="Helical" evidence="10">
    <location>
        <begin position="120"/>
        <end position="140"/>
    </location>
</feature>
<dbReference type="Pfam" id="PF07730">
    <property type="entry name" value="HisKA_3"/>
    <property type="match status" value="1"/>
</dbReference>
<dbReference type="SUPFAM" id="SSF55874">
    <property type="entry name" value="ATPase domain of HSP90 chaperone/DNA topoisomerase II/histidine kinase"/>
    <property type="match status" value="1"/>
</dbReference>
<evidence type="ECO:0000259" key="11">
    <source>
        <dbReference type="Pfam" id="PF02518"/>
    </source>
</evidence>
<dbReference type="InterPro" id="IPR003594">
    <property type="entry name" value="HATPase_dom"/>
</dbReference>
<organism evidence="13 14">
    <name type="scientific">Streptomyces atriruber</name>
    <dbReference type="NCBI Taxonomy" id="545121"/>
    <lineage>
        <taxon>Bacteria</taxon>
        <taxon>Bacillati</taxon>
        <taxon>Actinomycetota</taxon>
        <taxon>Actinomycetes</taxon>
        <taxon>Kitasatosporales</taxon>
        <taxon>Streptomycetaceae</taxon>
        <taxon>Streptomyces</taxon>
    </lineage>
</organism>
<evidence type="ECO:0000256" key="3">
    <source>
        <dbReference type="ARBA" id="ARBA00022553"/>
    </source>
</evidence>